<evidence type="ECO:0000313" key="7">
    <source>
        <dbReference type="EMBL" id="MDR6967730.1"/>
    </source>
</evidence>
<dbReference type="InterPro" id="IPR012336">
    <property type="entry name" value="Thioredoxin-like_fold"/>
</dbReference>
<evidence type="ECO:0000256" key="4">
    <source>
        <dbReference type="ARBA" id="ARBA00023284"/>
    </source>
</evidence>
<dbReference type="PANTHER" id="PTHR42852">
    <property type="entry name" value="THIOL:DISULFIDE INTERCHANGE PROTEIN DSBE"/>
    <property type="match status" value="1"/>
</dbReference>
<keyword evidence="8" id="KW-1185">Reference proteome</keyword>
<dbReference type="Proteomes" id="UP001255185">
    <property type="component" value="Unassembled WGS sequence"/>
</dbReference>
<dbReference type="CDD" id="cd02966">
    <property type="entry name" value="TlpA_like_family"/>
    <property type="match status" value="1"/>
</dbReference>
<organism evidence="7 8">
    <name type="scientific">Flavobacterium arsenatis</name>
    <dbReference type="NCBI Taxonomy" id="1484332"/>
    <lineage>
        <taxon>Bacteria</taxon>
        <taxon>Pseudomonadati</taxon>
        <taxon>Bacteroidota</taxon>
        <taxon>Flavobacteriia</taxon>
        <taxon>Flavobacteriales</taxon>
        <taxon>Flavobacteriaceae</taxon>
        <taxon>Flavobacterium</taxon>
    </lineage>
</organism>
<evidence type="ECO:0000256" key="2">
    <source>
        <dbReference type="ARBA" id="ARBA00022748"/>
    </source>
</evidence>
<dbReference type="Pfam" id="PF13905">
    <property type="entry name" value="Thioredoxin_8"/>
    <property type="match status" value="1"/>
</dbReference>
<name>A0ABU1TP43_9FLAO</name>
<sequence length="170" mass="19510">MRKIFLSLLVVFSTFSCIQAQKTSFDQVALDDVMWTTQQKDITFGEILEKYKGRTVVIDVWASWCSDCIKGLPKVEALQKAHPEVVYLFLSMDKTFENWIVGVEKHRISGEHYMAKDGMKGVFGQSVDLDWIPRYMIVDPNGKIVLYKAVEADDAKIAEALKKLKQKNKR</sequence>
<dbReference type="GO" id="GO:0016853">
    <property type="term" value="F:isomerase activity"/>
    <property type="evidence" value="ECO:0007669"/>
    <property type="project" value="UniProtKB-KW"/>
</dbReference>
<dbReference type="InterPro" id="IPR050553">
    <property type="entry name" value="Thioredoxin_ResA/DsbE_sf"/>
</dbReference>
<keyword evidence="5" id="KW-0732">Signal</keyword>
<dbReference type="Gene3D" id="3.40.30.10">
    <property type="entry name" value="Glutaredoxin"/>
    <property type="match status" value="1"/>
</dbReference>
<evidence type="ECO:0000313" key="8">
    <source>
        <dbReference type="Proteomes" id="UP001255185"/>
    </source>
</evidence>
<evidence type="ECO:0000256" key="1">
    <source>
        <dbReference type="ARBA" id="ARBA00004196"/>
    </source>
</evidence>
<feature type="chain" id="PRO_5045252768" evidence="5">
    <location>
        <begin position="21"/>
        <end position="170"/>
    </location>
</feature>
<keyword evidence="7" id="KW-0413">Isomerase</keyword>
<dbReference type="EMBL" id="JAVDVI010000006">
    <property type="protein sequence ID" value="MDR6967730.1"/>
    <property type="molecule type" value="Genomic_DNA"/>
</dbReference>
<protein>
    <submittedName>
        <fullName evidence="7">Thiol-disulfide isomerase/thioredoxin</fullName>
    </submittedName>
</protein>
<keyword evidence="3" id="KW-1015">Disulfide bond</keyword>
<accession>A0ABU1TP43</accession>
<reference evidence="7 8" key="1">
    <citation type="submission" date="2023-07" db="EMBL/GenBank/DDBJ databases">
        <title>Sorghum-associated microbial communities from plants grown in Nebraska, USA.</title>
        <authorList>
            <person name="Schachtman D."/>
        </authorList>
    </citation>
    <scope>NUCLEOTIDE SEQUENCE [LARGE SCALE GENOMIC DNA]</scope>
    <source>
        <strain evidence="7 8">3773</strain>
    </source>
</reference>
<feature type="signal peptide" evidence="5">
    <location>
        <begin position="1"/>
        <end position="20"/>
    </location>
</feature>
<evidence type="ECO:0000256" key="3">
    <source>
        <dbReference type="ARBA" id="ARBA00023157"/>
    </source>
</evidence>
<dbReference type="PROSITE" id="PS51352">
    <property type="entry name" value="THIOREDOXIN_2"/>
    <property type="match status" value="1"/>
</dbReference>
<evidence type="ECO:0000259" key="6">
    <source>
        <dbReference type="PROSITE" id="PS51352"/>
    </source>
</evidence>
<dbReference type="InterPro" id="IPR036249">
    <property type="entry name" value="Thioredoxin-like_sf"/>
</dbReference>
<keyword evidence="2" id="KW-0201">Cytochrome c-type biogenesis</keyword>
<proteinExistence type="predicted"/>
<dbReference type="SUPFAM" id="SSF52833">
    <property type="entry name" value="Thioredoxin-like"/>
    <property type="match status" value="1"/>
</dbReference>
<dbReference type="PROSITE" id="PS51257">
    <property type="entry name" value="PROKAR_LIPOPROTEIN"/>
    <property type="match status" value="1"/>
</dbReference>
<dbReference type="PANTHER" id="PTHR42852:SF6">
    <property type="entry name" value="THIOL:DISULFIDE INTERCHANGE PROTEIN DSBE"/>
    <property type="match status" value="1"/>
</dbReference>
<evidence type="ECO:0000256" key="5">
    <source>
        <dbReference type="SAM" id="SignalP"/>
    </source>
</evidence>
<dbReference type="RefSeq" id="WP_310025994.1">
    <property type="nucleotide sequence ID" value="NZ_JAVDVI010000006.1"/>
</dbReference>
<gene>
    <name evidence="7" type="ORF">J2X31_001742</name>
</gene>
<keyword evidence="4" id="KW-0676">Redox-active center</keyword>
<comment type="caution">
    <text evidence="7">The sequence shown here is derived from an EMBL/GenBank/DDBJ whole genome shotgun (WGS) entry which is preliminary data.</text>
</comment>
<comment type="subcellular location">
    <subcellularLocation>
        <location evidence="1">Cell envelope</location>
    </subcellularLocation>
</comment>
<dbReference type="InterPro" id="IPR013766">
    <property type="entry name" value="Thioredoxin_domain"/>
</dbReference>
<feature type="domain" description="Thioredoxin" evidence="6">
    <location>
        <begin position="16"/>
        <end position="166"/>
    </location>
</feature>